<organism evidence="2 3">
    <name type="scientific">Cupriavidus phytorum</name>
    <dbReference type="NCBI Taxonomy" id="3024399"/>
    <lineage>
        <taxon>Bacteria</taxon>
        <taxon>Pseudomonadati</taxon>
        <taxon>Pseudomonadota</taxon>
        <taxon>Betaproteobacteria</taxon>
        <taxon>Burkholderiales</taxon>
        <taxon>Burkholderiaceae</taxon>
        <taxon>Cupriavidus</taxon>
    </lineage>
</organism>
<proteinExistence type="predicted"/>
<dbReference type="InterPro" id="IPR036249">
    <property type="entry name" value="Thioredoxin-like_sf"/>
</dbReference>
<dbReference type="PANTHER" id="PTHR13887:SF41">
    <property type="entry name" value="THIOREDOXIN SUPERFAMILY PROTEIN"/>
    <property type="match status" value="1"/>
</dbReference>
<evidence type="ECO:0000259" key="1">
    <source>
        <dbReference type="Pfam" id="PF01323"/>
    </source>
</evidence>
<dbReference type="SUPFAM" id="SSF52833">
    <property type="entry name" value="Thioredoxin-like"/>
    <property type="match status" value="1"/>
</dbReference>
<comment type="caution">
    <text evidence="2">The sequence shown here is derived from an EMBL/GenBank/DDBJ whole genome shotgun (WGS) entry which is preliminary data.</text>
</comment>
<name>A0A2W7R812_9BURK</name>
<feature type="domain" description="DSBA-like thioredoxin" evidence="1">
    <location>
        <begin position="8"/>
        <end position="200"/>
    </location>
</feature>
<dbReference type="CDD" id="cd03024">
    <property type="entry name" value="DsbA_FrnE"/>
    <property type="match status" value="1"/>
</dbReference>
<dbReference type="GO" id="GO:0016853">
    <property type="term" value="F:isomerase activity"/>
    <property type="evidence" value="ECO:0007669"/>
    <property type="project" value="UniProtKB-KW"/>
</dbReference>
<keyword evidence="2" id="KW-0413">Isomerase</keyword>
<protein>
    <submittedName>
        <fullName evidence="2">DsbA family dithiol-disulfide isomerase</fullName>
    </submittedName>
</protein>
<dbReference type="Gene3D" id="3.40.30.10">
    <property type="entry name" value="Glutaredoxin"/>
    <property type="match status" value="1"/>
</dbReference>
<dbReference type="Proteomes" id="UP000249638">
    <property type="component" value="Unassembled WGS sequence"/>
</dbReference>
<dbReference type="EMBL" id="QKZN01000001">
    <property type="protein sequence ID" value="PZX34262.1"/>
    <property type="molecule type" value="Genomic_DNA"/>
</dbReference>
<dbReference type="PANTHER" id="PTHR13887">
    <property type="entry name" value="GLUTATHIONE S-TRANSFERASE KAPPA"/>
    <property type="match status" value="1"/>
</dbReference>
<reference evidence="2" key="1">
    <citation type="submission" date="2018-06" db="EMBL/GenBank/DDBJ databases">
        <title>Genomic Encyclopedia of Type Strains, Phase IV (KMG-V): Genome sequencing to study the core and pangenomes of soil and plant-associated prokaryotes.</title>
        <authorList>
            <person name="Whitman W."/>
        </authorList>
    </citation>
    <scope>NUCLEOTIDE SEQUENCE [LARGE SCALE GENOMIC DNA]</scope>
    <source>
        <strain evidence="2">MLR2-44</strain>
    </source>
</reference>
<evidence type="ECO:0000313" key="2">
    <source>
        <dbReference type="EMBL" id="PZX34262.1"/>
    </source>
</evidence>
<dbReference type="AlphaFoldDB" id="A0A2W7R812"/>
<evidence type="ECO:0000313" key="3">
    <source>
        <dbReference type="Proteomes" id="UP000249638"/>
    </source>
</evidence>
<dbReference type="InterPro" id="IPR001853">
    <property type="entry name" value="DSBA-like_thioredoxin_dom"/>
</dbReference>
<keyword evidence="3" id="KW-1185">Reference proteome</keyword>
<gene>
    <name evidence="2" type="ORF">C7416_101546</name>
</gene>
<dbReference type="Pfam" id="PF01323">
    <property type="entry name" value="DSBA"/>
    <property type="match status" value="1"/>
</dbReference>
<accession>A0A2W7R812</accession>
<dbReference type="GO" id="GO:0016491">
    <property type="term" value="F:oxidoreductase activity"/>
    <property type="evidence" value="ECO:0007669"/>
    <property type="project" value="InterPro"/>
</dbReference>
<sequence length="226" mass="24513">MIMKRVNVKIWSDFVCPWCWIAKRRFEKAVAALENQVEVVVTHKAYRLARGMAPVDFKEALYAKFGNSSAAEGMMAAVAKAGVTEGLKYNFDTMRFGDTTAAHALVKSIESSADRQRMIEGIYRGVTTDGLNIFDANVLLALAKELGVTTSFDFESRELESEIARDENEASHVANGVPLFVFADKFFVSGAREVASFEATLLKAAADVEDSAVAAGATCSINGCTS</sequence>